<comment type="similarity">
    <text evidence="2">Belongs to the PA-phosphatase related phosphoesterase family.</text>
</comment>
<accession>A0A9P0GLD9</accession>
<dbReference type="GO" id="GO:0046839">
    <property type="term" value="P:phospholipid dephosphorylation"/>
    <property type="evidence" value="ECO:0007669"/>
    <property type="project" value="TreeGrafter"/>
</dbReference>
<evidence type="ECO:0000259" key="7">
    <source>
        <dbReference type="SMART" id="SM00014"/>
    </source>
</evidence>
<reference evidence="8" key="1">
    <citation type="submission" date="2022-01" db="EMBL/GenBank/DDBJ databases">
        <authorList>
            <person name="King R."/>
        </authorList>
    </citation>
    <scope>NUCLEOTIDE SEQUENCE</scope>
</reference>
<feature type="transmembrane region" description="Helical" evidence="6">
    <location>
        <begin position="197"/>
        <end position="218"/>
    </location>
</feature>
<feature type="transmembrane region" description="Helical" evidence="6">
    <location>
        <begin position="249"/>
        <end position="268"/>
    </location>
</feature>
<dbReference type="PANTHER" id="PTHR10165">
    <property type="entry name" value="LIPID PHOSPHATE PHOSPHATASE"/>
    <property type="match status" value="1"/>
</dbReference>
<dbReference type="Gene3D" id="1.20.144.10">
    <property type="entry name" value="Phosphatidic acid phosphatase type 2/haloperoxidase"/>
    <property type="match status" value="1"/>
</dbReference>
<protein>
    <recommendedName>
        <fullName evidence="7">Phosphatidic acid phosphatase type 2/haloperoxidase domain-containing protein</fullName>
    </recommendedName>
</protein>
<evidence type="ECO:0000313" key="9">
    <source>
        <dbReference type="Proteomes" id="UP001153636"/>
    </source>
</evidence>
<evidence type="ECO:0000256" key="5">
    <source>
        <dbReference type="ARBA" id="ARBA00023136"/>
    </source>
</evidence>
<evidence type="ECO:0000256" key="4">
    <source>
        <dbReference type="ARBA" id="ARBA00022989"/>
    </source>
</evidence>
<dbReference type="GO" id="GO:0005886">
    <property type="term" value="C:plasma membrane"/>
    <property type="evidence" value="ECO:0007669"/>
    <property type="project" value="TreeGrafter"/>
</dbReference>
<feature type="transmembrane region" description="Helical" evidence="6">
    <location>
        <begin position="86"/>
        <end position="105"/>
    </location>
</feature>
<dbReference type="AlphaFoldDB" id="A0A9P0GLD9"/>
<evidence type="ECO:0000256" key="3">
    <source>
        <dbReference type="ARBA" id="ARBA00022692"/>
    </source>
</evidence>
<keyword evidence="3 6" id="KW-0812">Transmembrane</keyword>
<feature type="transmembrane region" description="Helical" evidence="6">
    <location>
        <begin position="117"/>
        <end position="142"/>
    </location>
</feature>
<dbReference type="EMBL" id="OV651820">
    <property type="protein sequence ID" value="CAH1113961.1"/>
    <property type="molecule type" value="Genomic_DNA"/>
</dbReference>
<sequence>MGIILSVLGIEEPTSYENPQKKILATLYGIQISLAHLLNVLISIFVVVLIILLECGVIPSVIQGFYCRDPLISHKYKGDTITTETLGVLAVLVPLLIITSTELLAHQSFKKINVYTVVFYMQECTVGAVLVLLLTSIAKVIVGEHRPHFFDMCQPDTAVNCTIGEFIETYKCTNTAKFSYLDLVDASLSFPSGHSSVSWFLGIYLCFVIHIRTITINVGYVMKPFLISIALTLSLVCSLSRITDRRHHWWDVLAGSILGILVALYYIVVVSEKIKKNDPILRSYSLAEDIPGMQLSRNNLETSSNVTF</sequence>
<feature type="transmembrane region" description="Helical" evidence="6">
    <location>
        <begin position="37"/>
        <end position="66"/>
    </location>
</feature>
<dbReference type="Pfam" id="PF01569">
    <property type="entry name" value="PAP2"/>
    <property type="match status" value="1"/>
</dbReference>
<dbReference type="Proteomes" id="UP001153636">
    <property type="component" value="Chromosome 8"/>
</dbReference>
<dbReference type="GO" id="GO:0007165">
    <property type="term" value="P:signal transduction"/>
    <property type="evidence" value="ECO:0007669"/>
    <property type="project" value="TreeGrafter"/>
</dbReference>
<dbReference type="InterPro" id="IPR043216">
    <property type="entry name" value="PAP-like"/>
</dbReference>
<gene>
    <name evidence="8" type="ORF">PSYICH_LOCUS14089</name>
</gene>
<dbReference type="SMART" id="SM00014">
    <property type="entry name" value="acidPPc"/>
    <property type="match status" value="1"/>
</dbReference>
<keyword evidence="9" id="KW-1185">Reference proteome</keyword>
<feature type="domain" description="Phosphatidic acid phosphatase type 2/haloperoxidase" evidence="7">
    <location>
        <begin position="121"/>
        <end position="267"/>
    </location>
</feature>
<name>A0A9P0GLD9_9CUCU</name>
<evidence type="ECO:0000256" key="6">
    <source>
        <dbReference type="SAM" id="Phobius"/>
    </source>
</evidence>
<evidence type="ECO:0000313" key="8">
    <source>
        <dbReference type="EMBL" id="CAH1113961.1"/>
    </source>
</evidence>
<evidence type="ECO:0000256" key="1">
    <source>
        <dbReference type="ARBA" id="ARBA00004141"/>
    </source>
</evidence>
<comment type="subcellular location">
    <subcellularLocation>
        <location evidence="1">Membrane</location>
        <topology evidence="1">Multi-pass membrane protein</topology>
    </subcellularLocation>
</comment>
<dbReference type="OrthoDB" id="8907274at2759"/>
<dbReference type="InterPro" id="IPR036938">
    <property type="entry name" value="PAP2/HPO_sf"/>
</dbReference>
<dbReference type="InterPro" id="IPR000326">
    <property type="entry name" value="PAP2/HPO"/>
</dbReference>
<dbReference type="SUPFAM" id="SSF48317">
    <property type="entry name" value="Acid phosphatase/Vanadium-dependent haloperoxidase"/>
    <property type="match status" value="1"/>
</dbReference>
<proteinExistence type="inferred from homology"/>
<dbReference type="GO" id="GO:0008195">
    <property type="term" value="F:phosphatidate phosphatase activity"/>
    <property type="evidence" value="ECO:0007669"/>
    <property type="project" value="TreeGrafter"/>
</dbReference>
<keyword evidence="4 6" id="KW-1133">Transmembrane helix</keyword>
<keyword evidence="5 6" id="KW-0472">Membrane</keyword>
<dbReference type="PANTHER" id="PTHR10165:SF103">
    <property type="entry name" value="PHOSPHOLIPID PHOSPHATASE HOMOLOG 1.2 HOMOLOG"/>
    <property type="match status" value="1"/>
</dbReference>
<organism evidence="8 9">
    <name type="scientific">Psylliodes chrysocephalus</name>
    <dbReference type="NCBI Taxonomy" id="3402493"/>
    <lineage>
        <taxon>Eukaryota</taxon>
        <taxon>Metazoa</taxon>
        <taxon>Ecdysozoa</taxon>
        <taxon>Arthropoda</taxon>
        <taxon>Hexapoda</taxon>
        <taxon>Insecta</taxon>
        <taxon>Pterygota</taxon>
        <taxon>Neoptera</taxon>
        <taxon>Endopterygota</taxon>
        <taxon>Coleoptera</taxon>
        <taxon>Polyphaga</taxon>
        <taxon>Cucujiformia</taxon>
        <taxon>Chrysomeloidea</taxon>
        <taxon>Chrysomelidae</taxon>
        <taxon>Galerucinae</taxon>
        <taxon>Alticini</taxon>
        <taxon>Psylliodes</taxon>
    </lineage>
</organism>
<dbReference type="GO" id="GO:0006644">
    <property type="term" value="P:phospholipid metabolic process"/>
    <property type="evidence" value="ECO:0007669"/>
    <property type="project" value="InterPro"/>
</dbReference>
<feature type="transmembrane region" description="Helical" evidence="6">
    <location>
        <begin position="225"/>
        <end position="243"/>
    </location>
</feature>
<evidence type="ECO:0000256" key="2">
    <source>
        <dbReference type="ARBA" id="ARBA00008816"/>
    </source>
</evidence>